<keyword evidence="14" id="KW-1185">Reference proteome</keyword>
<dbReference type="PANTHER" id="PTHR22930:SF259">
    <property type="entry name" value="OS08G0106900 PROTEIN"/>
    <property type="match status" value="1"/>
</dbReference>
<evidence type="ECO:0000256" key="2">
    <source>
        <dbReference type="ARBA" id="ARBA00004123"/>
    </source>
</evidence>
<evidence type="ECO:0000259" key="11">
    <source>
        <dbReference type="Pfam" id="PF13359"/>
    </source>
</evidence>
<keyword evidence="4" id="KW-0540">Nuclease</keyword>
<dbReference type="Proteomes" id="UP001234989">
    <property type="component" value="Chromosome 7"/>
</dbReference>
<dbReference type="Pfam" id="PF12776">
    <property type="entry name" value="Myb_DNA-bind_3"/>
    <property type="match status" value="1"/>
</dbReference>
<feature type="compositionally biased region" description="Basic and acidic residues" evidence="8">
    <location>
        <begin position="208"/>
        <end position="219"/>
    </location>
</feature>
<proteinExistence type="inferred from homology"/>
<keyword evidence="5" id="KW-0479">Metal-binding</keyword>
<keyword evidence="7" id="KW-0539">Nucleus</keyword>
<dbReference type="InterPro" id="IPR027806">
    <property type="entry name" value="HARBI1_dom"/>
</dbReference>
<keyword evidence="6" id="KW-0378">Hydrolase</keyword>
<feature type="compositionally biased region" description="Acidic residues" evidence="8">
    <location>
        <begin position="534"/>
        <end position="544"/>
    </location>
</feature>
<feature type="domain" description="DUF8040" evidence="12">
    <location>
        <begin position="313"/>
        <end position="373"/>
    </location>
</feature>
<evidence type="ECO:0000256" key="3">
    <source>
        <dbReference type="ARBA" id="ARBA00006958"/>
    </source>
</evidence>
<dbReference type="InterPro" id="IPR024752">
    <property type="entry name" value="Myb/SANT-like_dom"/>
</dbReference>
<dbReference type="Pfam" id="PF26138">
    <property type="entry name" value="DUF8040"/>
    <property type="match status" value="1"/>
</dbReference>
<dbReference type="GO" id="GO:0016787">
    <property type="term" value="F:hydrolase activity"/>
    <property type="evidence" value="ECO:0007669"/>
    <property type="project" value="UniProtKB-KW"/>
</dbReference>
<evidence type="ECO:0000313" key="13">
    <source>
        <dbReference type="EMBL" id="WMV39264.1"/>
    </source>
</evidence>
<dbReference type="InterPro" id="IPR058353">
    <property type="entry name" value="DUF8040"/>
</dbReference>
<evidence type="ECO:0000256" key="4">
    <source>
        <dbReference type="ARBA" id="ARBA00022722"/>
    </source>
</evidence>
<reference evidence="13" key="1">
    <citation type="submission" date="2023-08" db="EMBL/GenBank/DDBJ databases">
        <title>A de novo genome assembly of Solanum verrucosum Schlechtendal, a Mexican diploid species geographically isolated from the other diploid A-genome species in potato relatives.</title>
        <authorList>
            <person name="Hosaka K."/>
        </authorList>
    </citation>
    <scope>NUCLEOTIDE SEQUENCE</scope>
    <source>
        <tissue evidence="13">Young leaves</tissue>
    </source>
</reference>
<evidence type="ECO:0000259" key="10">
    <source>
        <dbReference type="Pfam" id="PF12776"/>
    </source>
</evidence>
<evidence type="ECO:0000256" key="6">
    <source>
        <dbReference type="ARBA" id="ARBA00022801"/>
    </source>
</evidence>
<dbReference type="AlphaFoldDB" id="A0AAF0U4T8"/>
<evidence type="ECO:0000313" key="14">
    <source>
        <dbReference type="Proteomes" id="UP001234989"/>
    </source>
</evidence>
<evidence type="ECO:0000256" key="8">
    <source>
        <dbReference type="SAM" id="MobiDB-lite"/>
    </source>
</evidence>
<feature type="region of interest" description="Disordered" evidence="8">
    <location>
        <begin position="201"/>
        <end position="222"/>
    </location>
</feature>
<feature type="domain" description="Myb/SANT-like" evidence="10">
    <location>
        <begin position="44"/>
        <end position="138"/>
    </location>
</feature>
<organism evidence="13 14">
    <name type="scientific">Solanum verrucosum</name>
    <dbReference type="NCBI Taxonomy" id="315347"/>
    <lineage>
        <taxon>Eukaryota</taxon>
        <taxon>Viridiplantae</taxon>
        <taxon>Streptophyta</taxon>
        <taxon>Embryophyta</taxon>
        <taxon>Tracheophyta</taxon>
        <taxon>Spermatophyta</taxon>
        <taxon>Magnoliopsida</taxon>
        <taxon>eudicotyledons</taxon>
        <taxon>Gunneridae</taxon>
        <taxon>Pentapetalae</taxon>
        <taxon>asterids</taxon>
        <taxon>lamiids</taxon>
        <taxon>Solanales</taxon>
        <taxon>Solanaceae</taxon>
        <taxon>Solanoideae</taxon>
        <taxon>Solaneae</taxon>
        <taxon>Solanum</taxon>
    </lineage>
</organism>
<dbReference type="GO" id="GO:0005634">
    <property type="term" value="C:nucleus"/>
    <property type="evidence" value="ECO:0007669"/>
    <property type="project" value="UniProtKB-SubCell"/>
</dbReference>
<feature type="transmembrane region" description="Helical" evidence="9">
    <location>
        <begin position="12"/>
        <end position="30"/>
    </location>
</feature>
<accession>A0AAF0U4T8</accession>
<dbReference type="GO" id="GO:0046872">
    <property type="term" value="F:metal ion binding"/>
    <property type="evidence" value="ECO:0007669"/>
    <property type="project" value="UniProtKB-KW"/>
</dbReference>
<dbReference type="InterPro" id="IPR045249">
    <property type="entry name" value="HARBI1-like"/>
</dbReference>
<evidence type="ECO:0000256" key="1">
    <source>
        <dbReference type="ARBA" id="ARBA00001968"/>
    </source>
</evidence>
<evidence type="ECO:0000256" key="5">
    <source>
        <dbReference type="ARBA" id="ARBA00022723"/>
    </source>
</evidence>
<sequence length="575" mass="66502">MSVGMGENLVDLVGVYVIICATVGVLASWMTTNQTPKVGKPYTKWSEVQDEHFIYFIAEQVKLGRTQPGGLTIEGWDSVEKEMNKLYGDKLDKTKMKNRMRTLKKIFATMKRMSQHSGFGWNEETREVDVEDDVWEQYLAAHLKDSKYMTKTLPDYNTLALIFGDIVADAAEKVTIPAKDTQFVDQDDGYFVQNMNFTSPEITQSSNQEKRAGKRHLDEQPTLTSRPKRIKNYIGNSLAKSVDRWTTIAEEQIRLQHEPKNTSATKLMPLILKLDLDDEWTMQTVDLLVDKRNVEFFAAMPPELRKKWVMRKLDEMKTRGLLTDSRMVRVEEQLAIFLFTLAHNERNRVVQNRFQHSGETISRYFHKCLKACLRLGKYYVKQAGKDISHEISSNPFFYPWFKDCVGAIDGTHIPALIPMEEQPRYRNRKGVLSQNVLAVVDFDMKFKYVLSGWEGSASDSRVLRNVVWERSQNRLKIPNGKYYIVDACYANTMGFLALYRGARYHLREWSQTQAPQNAQHMEEEIEDSHGLNDIDSDSDSDEEDIGRGPTDADKQYMCNLRDKIAQQMWNARAIR</sequence>
<keyword evidence="9" id="KW-0812">Transmembrane</keyword>
<comment type="cofactor">
    <cofactor evidence="1">
        <name>a divalent metal cation</name>
        <dbReference type="ChEBI" id="CHEBI:60240"/>
    </cofactor>
</comment>
<evidence type="ECO:0000256" key="7">
    <source>
        <dbReference type="ARBA" id="ARBA00023242"/>
    </source>
</evidence>
<dbReference type="EMBL" id="CP133618">
    <property type="protein sequence ID" value="WMV39264.1"/>
    <property type="molecule type" value="Genomic_DNA"/>
</dbReference>
<keyword evidence="9" id="KW-1133">Transmembrane helix</keyword>
<gene>
    <name evidence="13" type="ORF">MTR67_032649</name>
</gene>
<dbReference type="PANTHER" id="PTHR22930">
    <property type="match status" value="1"/>
</dbReference>
<dbReference type="Pfam" id="PF13359">
    <property type="entry name" value="DDE_Tnp_4"/>
    <property type="match status" value="1"/>
</dbReference>
<keyword evidence="9" id="KW-0472">Membrane</keyword>
<feature type="region of interest" description="Disordered" evidence="8">
    <location>
        <begin position="513"/>
        <end position="553"/>
    </location>
</feature>
<dbReference type="GO" id="GO:0004518">
    <property type="term" value="F:nuclease activity"/>
    <property type="evidence" value="ECO:0007669"/>
    <property type="project" value="UniProtKB-KW"/>
</dbReference>
<comment type="similarity">
    <text evidence="3">Belongs to the HARBI1 family.</text>
</comment>
<name>A0AAF0U4T8_SOLVR</name>
<protein>
    <submittedName>
        <fullName evidence="13">Uncharacterized protein</fullName>
    </submittedName>
</protein>
<evidence type="ECO:0000256" key="9">
    <source>
        <dbReference type="SAM" id="Phobius"/>
    </source>
</evidence>
<feature type="domain" description="DDE Tnp4" evidence="11">
    <location>
        <begin position="408"/>
        <end position="520"/>
    </location>
</feature>
<comment type="subcellular location">
    <subcellularLocation>
        <location evidence="2">Nucleus</location>
    </subcellularLocation>
</comment>
<evidence type="ECO:0000259" key="12">
    <source>
        <dbReference type="Pfam" id="PF26138"/>
    </source>
</evidence>